<evidence type="ECO:0000256" key="6">
    <source>
        <dbReference type="ARBA" id="ARBA00022438"/>
    </source>
</evidence>
<feature type="domain" description="AB hydrolase-1" evidence="14">
    <location>
        <begin position="38"/>
        <end position="298"/>
    </location>
</feature>
<dbReference type="PANTHER" id="PTHR43722">
    <property type="entry name" value="PROLINE IMINOPEPTIDASE"/>
    <property type="match status" value="1"/>
</dbReference>
<dbReference type="PIRSF" id="PIRSF006431">
    <property type="entry name" value="Pept_S33"/>
    <property type="match status" value="1"/>
</dbReference>
<organism evidence="15 16">
    <name type="scientific">Neptunicella marina</name>
    <dbReference type="NCBI Taxonomy" id="2125989"/>
    <lineage>
        <taxon>Bacteria</taxon>
        <taxon>Pseudomonadati</taxon>
        <taxon>Pseudomonadota</taxon>
        <taxon>Gammaproteobacteria</taxon>
        <taxon>Alteromonadales</taxon>
        <taxon>Alteromonadaceae</taxon>
        <taxon>Neptunicella</taxon>
    </lineage>
</organism>
<evidence type="ECO:0000256" key="4">
    <source>
        <dbReference type="ARBA" id="ARBA00012568"/>
    </source>
</evidence>
<dbReference type="InterPro" id="IPR002410">
    <property type="entry name" value="Peptidase_S33"/>
</dbReference>
<sequence length="319" mass="35762">MSFTEFYPAIEPYEHQLLDVGDGHQLYVEQCGNPQGIPMLFIHGGPGAGCSKNDRRFFNPAIFRVVLFDQRGCGRSLPHGELDNNTTSDLVADIEKIRCHLGIEQWHVFGGSWGSTLSLVYAQQHPQQVLSLTLRGIFLAREQDTNWTFAGGGASRIFADSWQRFLTDAGITEREFSIENCYCILTGDDKQQAMKMARAWSIWEISSCTLLPDEAFLSQCDDDKSCWTLARHEAYYMVNQCFLSDNQILTNCDKIAEIPTTIVHGRYDIVCPFDNAWLLHQALPNSKLVISHSGGHASAEPETRHHLIAACDDIAAGQF</sequence>
<dbReference type="InterPro" id="IPR029058">
    <property type="entry name" value="AB_hydrolase_fold"/>
</dbReference>
<keyword evidence="8 11" id="KW-0645">Protease</keyword>
<evidence type="ECO:0000256" key="8">
    <source>
        <dbReference type="ARBA" id="ARBA00022670"/>
    </source>
</evidence>
<dbReference type="Pfam" id="PF00561">
    <property type="entry name" value="Abhydrolase_1"/>
    <property type="match status" value="1"/>
</dbReference>
<dbReference type="AlphaFoldDB" id="A0A8J6IQH8"/>
<evidence type="ECO:0000256" key="7">
    <source>
        <dbReference type="ARBA" id="ARBA00022490"/>
    </source>
</evidence>
<evidence type="ECO:0000256" key="12">
    <source>
        <dbReference type="PIRSR" id="PIRSR006431-1"/>
    </source>
</evidence>
<dbReference type="InterPro" id="IPR000073">
    <property type="entry name" value="AB_hydrolase_1"/>
</dbReference>
<dbReference type="Gene3D" id="3.40.50.1820">
    <property type="entry name" value="alpha/beta hydrolase"/>
    <property type="match status" value="1"/>
</dbReference>
<dbReference type="NCBIfam" id="TIGR01249">
    <property type="entry name" value="pro_imino_pep_1"/>
    <property type="match status" value="1"/>
</dbReference>
<gene>
    <name evidence="15" type="primary">pip</name>
    <name evidence="15" type="ORF">H8B19_04340</name>
</gene>
<feature type="active site" evidence="12">
    <location>
        <position position="268"/>
    </location>
</feature>
<comment type="subcellular location">
    <subcellularLocation>
        <location evidence="2 11">Cytoplasm</location>
    </subcellularLocation>
</comment>
<keyword evidence="6 11" id="KW-0031">Aminopeptidase</keyword>
<evidence type="ECO:0000256" key="13">
    <source>
        <dbReference type="RuleBase" id="RU003421"/>
    </source>
</evidence>
<evidence type="ECO:0000256" key="5">
    <source>
        <dbReference type="ARBA" id="ARBA00021843"/>
    </source>
</evidence>
<dbReference type="EMBL" id="JACNEP010000002">
    <property type="protein sequence ID" value="MBC3765091.1"/>
    <property type="molecule type" value="Genomic_DNA"/>
</dbReference>
<evidence type="ECO:0000256" key="3">
    <source>
        <dbReference type="ARBA" id="ARBA00010088"/>
    </source>
</evidence>
<dbReference type="GO" id="GO:0006508">
    <property type="term" value="P:proteolysis"/>
    <property type="evidence" value="ECO:0007669"/>
    <property type="project" value="UniProtKB-KW"/>
</dbReference>
<evidence type="ECO:0000259" key="14">
    <source>
        <dbReference type="Pfam" id="PF00561"/>
    </source>
</evidence>
<evidence type="ECO:0000256" key="10">
    <source>
        <dbReference type="ARBA" id="ARBA00029605"/>
    </source>
</evidence>
<dbReference type="GO" id="GO:0005737">
    <property type="term" value="C:cytoplasm"/>
    <property type="evidence" value="ECO:0007669"/>
    <property type="project" value="UniProtKB-SubCell"/>
</dbReference>
<comment type="similarity">
    <text evidence="3 11 13">Belongs to the peptidase S33 family.</text>
</comment>
<feature type="active site" description="Nucleophile" evidence="12">
    <location>
        <position position="112"/>
    </location>
</feature>
<dbReference type="GO" id="GO:0004177">
    <property type="term" value="F:aminopeptidase activity"/>
    <property type="evidence" value="ECO:0007669"/>
    <property type="project" value="UniProtKB-UniRule"/>
</dbReference>
<evidence type="ECO:0000256" key="11">
    <source>
        <dbReference type="PIRNR" id="PIRNR006431"/>
    </source>
</evidence>
<evidence type="ECO:0000256" key="1">
    <source>
        <dbReference type="ARBA" id="ARBA00001585"/>
    </source>
</evidence>
<evidence type="ECO:0000313" key="15">
    <source>
        <dbReference type="EMBL" id="MBC3765091.1"/>
    </source>
</evidence>
<evidence type="ECO:0000313" key="16">
    <source>
        <dbReference type="Proteomes" id="UP000601768"/>
    </source>
</evidence>
<protein>
    <recommendedName>
        <fullName evidence="5 11">Proline iminopeptidase</fullName>
        <shortName evidence="11">PIP</shortName>
        <ecNumber evidence="4 11">3.4.11.5</ecNumber>
    </recommendedName>
    <alternativeName>
        <fullName evidence="10 11">Prolyl aminopeptidase</fullName>
    </alternativeName>
</protein>
<dbReference type="PANTHER" id="PTHR43722:SF1">
    <property type="entry name" value="PROLINE IMINOPEPTIDASE"/>
    <property type="match status" value="1"/>
</dbReference>
<evidence type="ECO:0000256" key="9">
    <source>
        <dbReference type="ARBA" id="ARBA00022801"/>
    </source>
</evidence>
<dbReference type="PRINTS" id="PR00793">
    <property type="entry name" value="PROAMNOPTASE"/>
</dbReference>
<reference evidence="15" key="1">
    <citation type="journal article" date="2018" name="Int. J. Syst. Evol. Microbiol.">
        <title>Neptunicella marina gen. nov., sp. nov., isolated from surface seawater.</title>
        <authorList>
            <person name="Liu X."/>
            <person name="Lai Q."/>
            <person name="Du Y."/>
            <person name="Zhang X."/>
            <person name="Liu Z."/>
            <person name="Sun F."/>
            <person name="Shao Z."/>
        </authorList>
    </citation>
    <scope>NUCLEOTIDE SEQUENCE</scope>
    <source>
        <strain evidence="15">S27-2</strain>
    </source>
</reference>
<proteinExistence type="inferred from homology"/>
<reference evidence="15" key="2">
    <citation type="submission" date="2020-08" db="EMBL/GenBank/DDBJ databases">
        <authorList>
            <person name="Lai Q."/>
        </authorList>
    </citation>
    <scope>NUCLEOTIDE SEQUENCE</scope>
    <source>
        <strain evidence="15">S27-2</strain>
    </source>
</reference>
<accession>A0A8J6IQH8</accession>
<keyword evidence="16" id="KW-1185">Reference proteome</keyword>
<dbReference type="SUPFAM" id="SSF53474">
    <property type="entry name" value="alpha/beta-Hydrolases"/>
    <property type="match status" value="1"/>
</dbReference>
<comment type="catalytic activity">
    <reaction evidence="1 11 13">
        <text>Release of N-terminal proline from a peptide.</text>
        <dbReference type="EC" id="3.4.11.5"/>
    </reaction>
</comment>
<feature type="active site" description="Proton donor" evidence="12">
    <location>
        <position position="296"/>
    </location>
</feature>
<name>A0A8J6IQH8_9ALTE</name>
<dbReference type="InterPro" id="IPR005944">
    <property type="entry name" value="Pro_iminopeptidase"/>
</dbReference>
<comment type="caution">
    <text evidence="15">The sequence shown here is derived from an EMBL/GenBank/DDBJ whole genome shotgun (WGS) entry which is preliminary data.</text>
</comment>
<evidence type="ECO:0000256" key="2">
    <source>
        <dbReference type="ARBA" id="ARBA00004496"/>
    </source>
</evidence>
<dbReference type="EC" id="3.4.11.5" evidence="4 11"/>
<keyword evidence="9 11" id="KW-0378">Hydrolase</keyword>
<keyword evidence="7 11" id="KW-0963">Cytoplasm</keyword>
<dbReference type="Proteomes" id="UP000601768">
    <property type="component" value="Unassembled WGS sequence"/>
</dbReference>
<dbReference type="RefSeq" id="WP_186505549.1">
    <property type="nucleotide sequence ID" value="NZ_JACNEP010000002.1"/>
</dbReference>